<organism evidence="1">
    <name type="scientific">Tanacetum cinerariifolium</name>
    <name type="common">Dalmatian daisy</name>
    <name type="synonym">Chrysanthemum cinerariifolium</name>
    <dbReference type="NCBI Taxonomy" id="118510"/>
    <lineage>
        <taxon>Eukaryota</taxon>
        <taxon>Viridiplantae</taxon>
        <taxon>Streptophyta</taxon>
        <taxon>Embryophyta</taxon>
        <taxon>Tracheophyta</taxon>
        <taxon>Spermatophyta</taxon>
        <taxon>Magnoliopsida</taxon>
        <taxon>eudicotyledons</taxon>
        <taxon>Gunneridae</taxon>
        <taxon>Pentapetalae</taxon>
        <taxon>asterids</taxon>
        <taxon>campanulids</taxon>
        <taxon>Asterales</taxon>
        <taxon>Asteraceae</taxon>
        <taxon>Asteroideae</taxon>
        <taxon>Anthemideae</taxon>
        <taxon>Anthemidinae</taxon>
        <taxon>Tanacetum</taxon>
    </lineage>
</organism>
<reference evidence="1" key="1">
    <citation type="journal article" date="2019" name="Sci. Rep.">
        <title>Draft genome of Tanacetum cinerariifolium, the natural source of mosquito coil.</title>
        <authorList>
            <person name="Yamashiro T."/>
            <person name="Shiraishi A."/>
            <person name="Satake H."/>
            <person name="Nakayama K."/>
        </authorList>
    </citation>
    <scope>NUCLEOTIDE SEQUENCE</scope>
</reference>
<protein>
    <submittedName>
        <fullName evidence="1">Uncharacterized protein</fullName>
    </submittedName>
</protein>
<gene>
    <name evidence="1" type="ORF">Tci_045735</name>
</gene>
<evidence type="ECO:0000313" key="1">
    <source>
        <dbReference type="EMBL" id="GEU73757.1"/>
    </source>
</evidence>
<sequence>MITKILHFAWKKFKTTLKSEYMLRQRKSYEDEQYSFIEPNDRDKFCRKYQSPQNMKKAKAIGKVDAKL</sequence>
<name>A0A6L2MKF1_TANCI</name>
<proteinExistence type="predicted"/>
<comment type="caution">
    <text evidence="1">The sequence shown here is derived from an EMBL/GenBank/DDBJ whole genome shotgun (WGS) entry which is preliminary data.</text>
</comment>
<dbReference type="EMBL" id="BKCJ010006751">
    <property type="protein sequence ID" value="GEU73757.1"/>
    <property type="molecule type" value="Genomic_DNA"/>
</dbReference>
<dbReference type="AlphaFoldDB" id="A0A6L2MKF1"/>
<accession>A0A6L2MKF1</accession>